<comment type="caution">
    <text evidence="2">The sequence shown here is derived from an EMBL/GenBank/DDBJ whole genome shotgun (WGS) entry which is preliminary data.</text>
</comment>
<protein>
    <submittedName>
        <fullName evidence="2">Uncharacterized protein</fullName>
    </submittedName>
</protein>
<sequence length="142" mass="15522">MHLLRFPNSVIGAKVFVRKIDFKLCVMRLNRIESFYTFLLHFHSEGSEEEGRPATASPIQGRPPTPAREASAAHSGSSPQGRLAPLTGAAARRGGACGHGRLWPAHRGDSRSWAHPLAVRRRQRGPVVGCPQGAATHDQPYR</sequence>
<name>A0A426X9Z6_ENSVE</name>
<dbReference type="EMBL" id="AMZH03023792">
    <property type="protein sequence ID" value="RRT36293.1"/>
    <property type="molecule type" value="Genomic_DNA"/>
</dbReference>
<gene>
    <name evidence="2" type="ORF">B296_00046543</name>
</gene>
<dbReference type="AlphaFoldDB" id="A0A426X9Z6"/>
<proteinExistence type="predicted"/>
<evidence type="ECO:0000256" key="1">
    <source>
        <dbReference type="SAM" id="MobiDB-lite"/>
    </source>
</evidence>
<feature type="compositionally biased region" description="Low complexity" evidence="1">
    <location>
        <begin position="81"/>
        <end position="102"/>
    </location>
</feature>
<feature type="region of interest" description="Disordered" evidence="1">
    <location>
        <begin position="46"/>
        <end position="142"/>
    </location>
</feature>
<evidence type="ECO:0000313" key="2">
    <source>
        <dbReference type="EMBL" id="RRT36293.1"/>
    </source>
</evidence>
<reference evidence="2 3" key="1">
    <citation type="journal article" date="2014" name="Agronomy (Basel)">
        <title>A Draft Genome Sequence for Ensete ventricosum, the Drought-Tolerant Tree Against Hunger.</title>
        <authorList>
            <person name="Harrison J."/>
            <person name="Moore K.A."/>
            <person name="Paszkiewicz K."/>
            <person name="Jones T."/>
            <person name="Grant M."/>
            <person name="Ambacheew D."/>
            <person name="Muzemil S."/>
            <person name="Studholme D.J."/>
        </authorList>
    </citation>
    <scope>NUCLEOTIDE SEQUENCE [LARGE SCALE GENOMIC DNA]</scope>
</reference>
<organism evidence="2 3">
    <name type="scientific">Ensete ventricosum</name>
    <name type="common">Abyssinian banana</name>
    <name type="synonym">Musa ensete</name>
    <dbReference type="NCBI Taxonomy" id="4639"/>
    <lineage>
        <taxon>Eukaryota</taxon>
        <taxon>Viridiplantae</taxon>
        <taxon>Streptophyta</taxon>
        <taxon>Embryophyta</taxon>
        <taxon>Tracheophyta</taxon>
        <taxon>Spermatophyta</taxon>
        <taxon>Magnoliopsida</taxon>
        <taxon>Liliopsida</taxon>
        <taxon>Zingiberales</taxon>
        <taxon>Musaceae</taxon>
        <taxon>Ensete</taxon>
    </lineage>
</organism>
<accession>A0A426X9Z6</accession>
<evidence type="ECO:0000313" key="3">
    <source>
        <dbReference type="Proteomes" id="UP000287651"/>
    </source>
</evidence>
<dbReference type="Proteomes" id="UP000287651">
    <property type="component" value="Unassembled WGS sequence"/>
</dbReference>